<dbReference type="AlphaFoldDB" id="A0A4Y2SLB2"/>
<dbReference type="EMBL" id="BGPR01022049">
    <property type="protein sequence ID" value="GBN87945.1"/>
    <property type="molecule type" value="Genomic_DNA"/>
</dbReference>
<reference evidence="1 2" key="1">
    <citation type="journal article" date="2019" name="Sci. Rep.">
        <title>Orb-weaving spider Araneus ventricosus genome elucidates the spidroin gene catalogue.</title>
        <authorList>
            <person name="Kono N."/>
            <person name="Nakamura H."/>
            <person name="Ohtoshi R."/>
            <person name="Moran D.A.P."/>
            <person name="Shinohara A."/>
            <person name="Yoshida Y."/>
            <person name="Fujiwara M."/>
            <person name="Mori M."/>
            <person name="Tomita M."/>
            <person name="Arakawa K."/>
        </authorList>
    </citation>
    <scope>NUCLEOTIDE SEQUENCE [LARGE SCALE GENOMIC DNA]</scope>
</reference>
<protein>
    <submittedName>
        <fullName evidence="1">Uncharacterized protein</fullName>
    </submittedName>
</protein>
<comment type="caution">
    <text evidence="1">The sequence shown here is derived from an EMBL/GenBank/DDBJ whole genome shotgun (WGS) entry which is preliminary data.</text>
</comment>
<proteinExistence type="predicted"/>
<gene>
    <name evidence="1" type="ORF">AVEN_6457_1</name>
</gene>
<accession>A0A4Y2SLB2</accession>
<sequence>MALKFSPDYYLSTTVEYPVQKFSPTGYKIFTRWGRAQHPRRRGLAPGPTSGATPVRIVTLSGQRRFKLPSNSLLFIDFPSCMHNAYAYERTHNHLMKAMYGPGDPTDTMKVNCPPNNVAREFGKGVSSLALRVFVI</sequence>
<dbReference type="Proteomes" id="UP000499080">
    <property type="component" value="Unassembled WGS sequence"/>
</dbReference>
<keyword evidence="2" id="KW-1185">Reference proteome</keyword>
<organism evidence="1 2">
    <name type="scientific">Araneus ventricosus</name>
    <name type="common">Orbweaver spider</name>
    <name type="synonym">Epeira ventricosa</name>
    <dbReference type="NCBI Taxonomy" id="182803"/>
    <lineage>
        <taxon>Eukaryota</taxon>
        <taxon>Metazoa</taxon>
        <taxon>Ecdysozoa</taxon>
        <taxon>Arthropoda</taxon>
        <taxon>Chelicerata</taxon>
        <taxon>Arachnida</taxon>
        <taxon>Araneae</taxon>
        <taxon>Araneomorphae</taxon>
        <taxon>Entelegynae</taxon>
        <taxon>Araneoidea</taxon>
        <taxon>Araneidae</taxon>
        <taxon>Araneus</taxon>
    </lineage>
</organism>
<evidence type="ECO:0000313" key="2">
    <source>
        <dbReference type="Proteomes" id="UP000499080"/>
    </source>
</evidence>
<evidence type="ECO:0000313" key="1">
    <source>
        <dbReference type="EMBL" id="GBN87945.1"/>
    </source>
</evidence>
<name>A0A4Y2SLB2_ARAVE</name>